<dbReference type="GO" id="GO:0031380">
    <property type="term" value="C:nuclear RNA-directed RNA polymerase complex"/>
    <property type="evidence" value="ECO:0007669"/>
    <property type="project" value="TreeGrafter"/>
</dbReference>
<dbReference type="GO" id="GO:0003723">
    <property type="term" value="F:RNA binding"/>
    <property type="evidence" value="ECO:0007669"/>
    <property type="project" value="UniProtKB-KW"/>
</dbReference>
<dbReference type="Pfam" id="PF05183">
    <property type="entry name" value="RdRP"/>
    <property type="match status" value="1"/>
</dbReference>
<dbReference type="GO" id="GO:0030422">
    <property type="term" value="P:siRNA processing"/>
    <property type="evidence" value="ECO:0007669"/>
    <property type="project" value="TreeGrafter"/>
</dbReference>
<keyword evidence="1" id="KW-0696">RNA-directed RNA polymerase</keyword>
<evidence type="ECO:0000313" key="3">
    <source>
        <dbReference type="EMBL" id="CAF3812210.1"/>
    </source>
</evidence>
<dbReference type="EMBL" id="CAJOBF010000404">
    <property type="protein sequence ID" value="CAF3812210.1"/>
    <property type="molecule type" value="Genomic_DNA"/>
</dbReference>
<feature type="domain" description="RDRP core" evidence="2">
    <location>
        <begin position="87"/>
        <end position="174"/>
    </location>
</feature>
<dbReference type="GO" id="GO:0003968">
    <property type="term" value="F:RNA-directed RNA polymerase activity"/>
    <property type="evidence" value="ECO:0007669"/>
    <property type="project" value="UniProtKB-KW"/>
</dbReference>
<dbReference type="EC" id="2.7.7.48" evidence="1"/>
<comment type="similarity">
    <text evidence="1">Belongs to the RdRP family.</text>
</comment>
<name>A0A819CRS3_9BILA</name>
<keyword evidence="1" id="KW-0808">Transferase</keyword>
<comment type="caution">
    <text evidence="3">The sequence shown here is derived from an EMBL/GenBank/DDBJ whole genome shotgun (WGS) entry which is preliminary data.</text>
</comment>
<organism evidence="3 4">
    <name type="scientific">Rotaria magnacalcarata</name>
    <dbReference type="NCBI Taxonomy" id="392030"/>
    <lineage>
        <taxon>Eukaryota</taxon>
        <taxon>Metazoa</taxon>
        <taxon>Spiralia</taxon>
        <taxon>Gnathifera</taxon>
        <taxon>Rotifera</taxon>
        <taxon>Eurotatoria</taxon>
        <taxon>Bdelloidea</taxon>
        <taxon>Philodinida</taxon>
        <taxon>Philodinidae</taxon>
        <taxon>Rotaria</taxon>
    </lineage>
</organism>
<dbReference type="PANTHER" id="PTHR23079">
    <property type="entry name" value="RNA-DEPENDENT RNA POLYMERASE"/>
    <property type="match status" value="1"/>
</dbReference>
<evidence type="ECO:0000313" key="4">
    <source>
        <dbReference type="Proteomes" id="UP000663842"/>
    </source>
</evidence>
<evidence type="ECO:0000259" key="2">
    <source>
        <dbReference type="Pfam" id="PF05183"/>
    </source>
</evidence>
<proteinExistence type="inferred from homology"/>
<dbReference type="Proteomes" id="UP000663842">
    <property type="component" value="Unassembled WGS sequence"/>
</dbReference>
<comment type="catalytic activity">
    <reaction evidence="1">
        <text>RNA(n) + a ribonucleoside 5'-triphosphate = RNA(n+1) + diphosphate</text>
        <dbReference type="Rhea" id="RHEA:21248"/>
        <dbReference type="Rhea" id="RHEA-COMP:14527"/>
        <dbReference type="Rhea" id="RHEA-COMP:17342"/>
        <dbReference type="ChEBI" id="CHEBI:33019"/>
        <dbReference type="ChEBI" id="CHEBI:61557"/>
        <dbReference type="ChEBI" id="CHEBI:140395"/>
        <dbReference type="EC" id="2.7.7.48"/>
    </reaction>
</comment>
<keyword evidence="1" id="KW-0694">RNA-binding</keyword>
<dbReference type="InterPro" id="IPR057596">
    <property type="entry name" value="RDRP_core"/>
</dbReference>
<evidence type="ECO:0000256" key="1">
    <source>
        <dbReference type="RuleBase" id="RU363098"/>
    </source>
</evidence>
<accession>A0A819CRS3</accession>
<protein>
    <recommendedName>
        <fullName evidence="1">RNA-dependent RNA polymerase</fullName>
        <ecNumber evidence="1">2.7.7.48</ecNumber>
    </recommendedName>
</protein>
<gene>
    <name evidence="3" type="ORF">UXM345_LOCUS5446</name>
</gene>
<dbReference type="PANTHER" id="PTHR23079:SF55">
    <property type="entry name" value="RNA-DIRECTED RNA POLYMERASE"/>
    <property type="match status" value="1"/>
</dbReference>
<sequence>MENQTSPNRSWSNSFSNPYQTVTARYALEILHSLSHGKNLLQCDVNVVHVTTSCIKRMPHERTQGRRALRYHIFTDAEEFCLITLNCTEDFDWRDIYPAAYQIRMASCKGLVFVELRSILDQFYIKISPSMKKFGSSNCSLDICKTSEPIPTTLNNQIILLMSGFGVLNEAFVFVYNVNDLKTKNEHDSLHPYPEDMLVLEAVDSPELYCLTDVIVFSTKRERKFIGVKSCNYLKQVKPLNYQTIVPNVLLNSKLINYIDIIKYCYSLLGASSYGDIFNLHTNIVDKNLENCEQPTCQKVVIKLANMFYAASEHTVHLRWVII</sequence>
<reference evidence="3" key="1">
    <citation type="submission" date="2021-02" db="EMBL/GenBank/DDBJ databases">
        <authorList>
            <person name="Nowell W R."/>
        </authorList>
    </citation>
    <scope>NUCLEOTIDE SEQUENCE</scope>
</reference>
<dbReference type="AlphaFoldDB" id="A0A819CRS3"/>
<keyword evidence="1" id="KW-0548">Nucleotidyltransferase</keyword>
<dbReference type="InterPro" id="IPR007855">
    <property type="entry name" value="RDRP"/>
</dbReference>